<proteinExistence type="predicted"/>
<protein>
    <submittedName>
        <fullName evidence="2">Uncharacterized protein</fullName>
    </submittedName>
</protein>
<dbReference type="AlphaFoldDB" id="A0A6J4UXC1"/>
<gene>
    <name evidence="2" type="ORF">AVDCRST_MAG59-2599</name>
</gene>
<evidence type="ECO:0000256" key="1">
    <source>
        <dbReference type="SAM" id="MobiDB-lite"/>
    </source>
</evidence>
<feature type="non-terminal residue" evidence="2">
    <location>
        <position position="1"/>
    </location>
</feature>
<feature type="non-terminal residue" evidence="2">
    <location>
        <position position="62"/>
    </location>
</feature>
<sequence length="62" mass="6596">ACVGWSRRGPRNQGWGVAGVVRRPRGRSNFRPVETGVARAAGGGRGAARRSDRERPSGVLVL</sequence>
<dbReference type="EMBL" id="CADCWF010000161">
    <property type="protein sequence ID" value="CAA9561176.1"/>
    <property type="molecule type" value="Genomic_DNA"/>
</dbReference>
<name>A0A6J4UXC1_9BACT</name>
<feature type="region of interest" description="Disordered" evidence="1">
    <location>
        <begin position="39"/>
        <end position="62"/>
    </location>
</feature>
<reference evidence="2" key="1">
    <citation type="submission" date="2020-02" db="EMBL/GenBank/DDBJ databases">
        <authorList>
            <person name="Meier V. D."/>
        </authorList>
    </citation>
    <scope>NUCLEOTIDE SEQUENCE</scope>
    <source>
        <strain evidence="2">AVDCRST_MAG59</strain>
    </source>
</reference>
<organism evidence="2">
    <name type="scientific">uncultured Thermomicrobiales bacterium</name>
    <dbReference type="NCBI Taxonomy" id="1645740"/>
    <lineage>
        <taxon>Bacteria</taxon>
        <taxon>Pseudomonadati</taxon>
        <taxon>Thermomicrobiota</taxon>
        <taxon>Thermomicrobia</taxon>
        <taxon>Thermomicrobiales</taxon>
        <taxon>environmental samples</taxon>
    </lineage>
</organism>
<accession>A0A6J4UXC1</accession>
<evidence type="ECO:0000313" key="2">
    <source>
        <dbReference type="EMBL" id="CAA9561176.1"/>
    </source>
</evidence>